<accession>A0A812IN61</accession>
<dbReference type="EMBL" id="CAJNJA010001966">
    <property type="protein sequence ID" value="CAE7161970.1"/>
    <property type="molecule type" value="Genomic_DNA"/>
</dbReference>
<gene>
    <name evidence="1" type="ORF">SNEC2469_LOCUS393</name>
</gene>
<evidence type="ECO:0000313" key="1">
    <source>
        <dbReference type="EMBL" id="CAE7161970.1"/>
    </source>
</evidence>
<evidence type="ECO:0000313" key="2">
    <source>
        <dbReference type="Proteomes" id="UP000601435"/>
    </source>
</evidence>
<protein>
    <submittedName>
        <fullName evidence="1">Uncharacterized protein</fullName>
    </submittedName>
</protein>
<proteinExistence type="predicted"/>
<keyword evidence="2" id="KW-1185">Reference proteome</keyword>
<feature type="non-terminal residue" evidence="1">
    <location>
        <position position="189"/>
    </location>
</feature>
<dbReference type="Proteomes" id="UP000601435">
    <property type="component" value="Unassembled WGS sequence"/>
</dbReference>
<name>A0A812IN61_9DINO</name>
<comment type="caution">
    <text evidence="1">The sequence shown here is derived from an EMBL/GenBank/DDBJ whole genome shotgun (WGS) entry which is preliminary data.</text>
</comment>
<reference evidence="1" key="1">
    <citation type="submission" date="2021-02" db="EMBL/GenBank/DDBJ databases">
        <authorList>
            <person name="Dougan E. K."/>
            <person name="Rhodes N."/>
            <person name="Thang M."/>
            <person name="Chan C."/>
        </authorList>
    </citation>
    <scope>NUCLEOTIDE SEQUENCE</scope>
</reference>
<sequence length="189" mass="21363">MAWLPPEWTWEQEMPCNGQFMAVTGANERRLQKNAGFMYMRGLNFSRYQRFISTIHDASADVWIFTAATTREKLMVRRVGGALLWCIHADHVPEEGLVRFTAVSCLSTRTMATTDFADRENISIADLQAAFKEKAVAKDIISRQQTVTLVSSVTGGVLSEILMFVWGERTHGSLKPRKRVFKKTSASQI</sequence>
<dbReference type="OrthoDB" id="407781at2759"/>
<organism evidence="1 2">
    <name type="scientific">Symbiodinium necroappetens</name>
    <dbReference type="NCBI Taxonomy" id="1628268"/>
    <lineage>
        <taxon>Eukaryota</taxon>
        <taxon>Sar</taxon>
        <taxon>Alveolata</taxon>
        <taxon>Dinophyceae</taxon>
        <taxon>Suessiales</taxon>
        <taxon>Symbiodiniaceae</taxon>
        <taxon>Symbiodinium</taxon>
    </lineage>
</organism>
<dbReference type="AlphaFoldDB" id="A0A812IN61"/>